<dbReference type="EnsemblPlants" id="AET6Gv20909400.1">
    <property type="protein sequence ID" value="AET6Gv20909400.1"/>
    <property type="gene ID" value="AET6Gv20909400"/>
</dbReference>
<dbReference type="Proteomes" id="UP000015105">
    <property type="component" value="Chromosome 6D"/>
</dbReference>
<dbReference type="STRING" id="200361.A0A453PY02"/>
<proteinExistence type="predicted"/>
<dbReference type="Gene3D" id="3.40.50.1820">
    <property type="entry name" value="alpha/beta hydrolase"/>
    <property type="match status" value="1"/>
</dbReference>
<dbReference type="PANTHER" id="PTHR31479:SF25">
    <property type="entry name" value="OS07G0527900 PROTEIN"/>
    <property type="match status" value="1"/>
</dbReference>
<reference evidence="1" key="4">
    <citation type="submission" date="2019-03" db="UniProtKB">
        <authorList>
            <consortium name="EnsemblPlants"/>
        </authorList>
    </citation>
    <scope>IDENTIFICATION</scope>
</reference>
<evidence type="ECO:0000313" key="2">
    <source>
        <dbReference type="Proteomes" id="UP000015105"/>
    </source>
</evidence>
<keyword evidence="2" id="KW-1185">Reference proteome</keyword>
<sequence>LVCLSMGEQSKMQYYAGGTSFNSPHAGPHGRDCFCISGPKHIVQSVDWSNEEHRRCIAACLVKATYIMEEDRPKCRVYDMGLAPLWWQSFHFELRDLLKCGTENADEFIFGAIFEYCPPVGCQRHPSAPNYVFALRGTMPRHPKSVHDLYNDIKVFLSDLPCCRRTQKARQAVTNMLIRKGTERCVLWLAGHSLGASLALEVGRDMAEQHQAYLPTFLFNPPNVSPMPALNLLNASEVAKKDVFTGSYLVKAALGATVMRSYCTRMEKVFQRLSPWVPELYVNERDIICQGFIDYFEQRQKVEERIAGVGRAAMKLSYRDMLSSLIGSSKEQPHLLPSARLWKNSNTTFGTHGLKQWWRPDSELKLSCRKFTYPGA</sequence>
<evidence type="ECO:0008006" key="3">
    <source>
        <dbReference type="Google" id="ProtNLM"/>
    </source>
</evidence>
<reference evidence="2" key="2">
    <citation type="journal article" date="2017" name="Nat. Plants">
        <title>The Aegilops tauschii genome reveals multiple impacts of transposons.</title>
        <authorList>
            <person name="Zhao G."/>
            <person name="Zou C."/>
            <person name="Li K."/>
            <person name="Wang K."/>
            <person name="Li T."/>
            <person name="Gao L."/>
            <person name="Zhang X."/>
            <person name="Wang H."/>
            <person name="Yang Z."/>
            <person name="Liu X."/>
            <person name="Jiang W."/>
            <person name="Mao L."/>
            <person name="Kong X."/>
            <person name="Jiao Y."/>
            <person name="Jia J."/>
        </authorList>
    </citation>
    <scope>NUCLEOTIDE SEQUENCE [LARGE SCALE GENOMIC DNA]</scope>
    <source>
        <strain evidence="2">cv. AL8/78</strain>
    </source>
</reference>
<dbReference type="Gramene" id="AET6Gv20909400.1">
    <property type="protein sequence ID" value="AET6Gv20909400.1"/>
    <property type="gene ID" value="AET6Gv20909400"/>
</dbReference>
<dbReference type="PANTHER" id="PTHR31479">
    <property type="entry name" value="ALPHA/BETA-HYDROLASES SUPERFAMILY PROTEIN"/>
    <property type="match status" value="1"/>
</dbReference>
<protein>
    <recommendedName>
        <fullName evidence="3">Fungal lipase-like domain-containing protein</fullName>
    </recommendedName>
</protein>
<reference evidence="1" key="3">
    <citation type="journal article" date="2017" name="Nature">
        <title>Genome sequence of the progenitor of the wheat D genome Aegilops tauschii.</title>
        <authorList>
            <person name="Luo M.C."/>
            <person name="Gu Y.Q."/>
            <person name="Puiu D."/>
            <person name="Wang H."/>
            <person name="Twardziok S.O."/>
            <person name="Deal K.R."/>
            <person name="Huo N."/>
            <person name="Zhu T."/>
            <person name="Wang L."/>
            <person name="Wang Y."/>
            <person name="McGuire P.E."/>
            <person name="Liu S."/>
            <person name="Long H."/>
            <person name="Ramasamy R.K."/>
            <person name="Rodriguez J.C."/>
            <person name="Van S.L."/>
            <person name="Yuan L."/>
            <person name="Wang Z."/>
            <person name="Xia Z."/>
            <person name="Xiao L."/>
            <person name="Anderson O.D."/>
            <person name="Ouyang S."/>
            <person name="Liang Y."/>
            <person name="Zimin A.V."/>
            <person name="Pertea G."/>
            <person name="Qi P."/>
            <person name="Bennetzen J.L."/>
            <person name="Dai X."/>
            <person name="Dawson M.W."/>
            <person name="Muller H.G."/>
            <person name="Kugler K."/>
            <person name="Rivarola-Duarte L."/>
            <person name="Spannagl M."/>
            <person name="Mayer K.F.X."/>
            <person name="Lu F.H."/>
            <person name="Bevan M.W."/>
            <person name="Leroy P."/>
            <person name="Li P."/>
            <person name="You F.M."/>
            <person name="Sun Q."/>
            <person name="Liu Z."/>
            <person name="Lyons E."/>
            <person name="Wicker T."/>
            <person name="Salzberg S.L."/>
            <person name="Devos K.M."/>
            <person name="Dvorak J."/>
        </authorList>
    </citation>
    <scope>NUCLEOTIDE SEQUENCE [LARGE SCALE GENOMIC DNA]</scope>
    <source>
        <strain evidence="1">cv. AL8/78</strain>
    </source>
</reference>
<reference evidence="2" key="1">
    <citation type="journal article" date="2014" name="Science">
        <title>Ancient hybridizations among the ancestral genomes of bread wheat.</title>
        <authorList>
            <consortium name="International Wheat Genome Sequencing Consortium,"/>
            <person name="Marcussen T."/>
            <person name="Sandve S.R."/>
            <person name="Heier L."/>
            <person name="Spannagl M."/>
            <person name="Pfeifer M."/>
            <person name="Jakobsen K.S."/>
            <person name="Wulff B.B."/>
            <person name="Steuernagel B."/>
            <person name="Mayer K.F."/>
            <person name="Olsen O.A."/>
        </authorList>
    </citation>
    <scope>NUCLEOTIDE SEQUENCE [LARGE SCALE GENOMIC DNA]</scope>
    <source>
        <strain evidence="2">cv. AL8/78</strain>
    </source>
</reference>
<evidence type="ECO:0000313" key="1">
    <source>
        <dbReference type="EnsemblPlants" id="AET6Gv20909400.1"/>
    </source>
</evidence>
<accession>A0A453PY02</accession>
<name>A0A453PY02_AEGTS</name>
<dbReference type="AlphaFoldDB" id="A0A453PY02"/>
<dbReference type="SUPFAM" id="SSF53474">
    <property type="entry name" value="alpha/beta-Hydrolases"/>
    <property type="match status" value="1"/>
</dbReference>
<reference evidence="1" key="5">
    <citation type="journal article" date="2021" name="G3 (Bethesda)">
        <title>Aegilops tauschii genome assembly Aet v5.0 features greater sequence contiguity and improved annotation.</title>
        <authorList>
            <person name="Wang L."/>
            <person name="Zhu T."/>
            <person name="Rodriguez J.C."/>
            <person name="Deal K.R."/>
            <person name="Dubcovsky J."/>
            <person name="McGuire P.E."/>
            <person name="Lux T."/>
            <person name="Spannagl M."/>
            <person name="Mayer K.F.X."/>
            <person name="Baldrich P."/>
            <person name="Meyers B.C."/>
            <person name="Huo N."/>
            <person name="Gu Y.Q."/>
            <person name="Zhou H."/>
            <person name="Devos K.M."/>
            <person name="Bennetzen J.L."/>
            <person name="Unver T."/>
            <person name="Budak H."/>
            <person name="Gulick P.J."/>
            <person name="Galiba G."/>
            <person name="Kalapos B."/>
            <person name="Nelson D.R."/>
            <person name="Li P."/>
            <person name="You F.M."/>
            <person name="Luo M.C."/>
            <person name="Dvorak J."/>
        </authorList>
    </citation>
    <scope>NUCLEOTIDE SEQUENCE [LARGE SCALE GENOMIC DNA]</scope>
    <source>
        <strain evidence="1">cv. AL8/78</strain>
    </source>
</reference>
<organism evidence="1 2">
    <name type="scientific">Aegilops tauschii subsp. strangulata</name>
    <name type="common">Goatgrass</name>
    <dbReference type="NCBI Taxonomy" id="200361"/>
    <lineage>
        <taxon>Eukaryota</taxon>
        <taxon>Viridiplantae</taxon>
        <taxon>Streptophyta</taxon>
        <taxon>Embryophyta</taxon>
        <taxon>Tracheophyta</taxon>
        <taxon>Spermatophyta</taxon>
        <taxon>Magnoliopsida</taxon>
        <taxon>Liliopsida</taxon>
        <taxon>Poales</taxon>
        <taxon>Poaceae</taxon>
        <taxon>BOP clade</taxon>
        <taxon>Pooideae</taxon>
        <taxon>Triticodae</taxon>
        <taxon>Triticeae</taxon>
        <taxon>Triticinae</taxon>
        <taxon>Aegilops</taxon>
    </lineage>
</organism>
<dbReference type="InterPro" id="IPR029058">
    <property type="entry name" value="AB_hydrolase_fold"/>
</dbReference>